<name>A0A4R2S1B0_9FIRM</name>
<proteinExistence type="predicted"/>
<feature type="domain" description="Probable zinc-binding" evidence="1">
    <location>
        <begin position="3"/>
        <end position="50"/>
    </location>
</feature>
<dbReference type="AlphaFoldDB" id="A0A4R2S1B0"/>
<organism evidence="3 4">
    <name type="scientific">Heliophilum fasciatum</name>
    <dbReference type="NCBI Taxonomy" id="35700"/>
    <lineage>
        <taxon>Bacteria</taxon>
        <taxon>Bacillati</taxon>
        <taxon>Bacillota</taxon>
        <taxon>Clostridia</taxon>
        <taxon>Eubacteriales</taxon>
        <taxon>Heliobacteriaceae</taxon>
        <taxon>Heliophilum</taxon>
    </lineage>
</organism>
<dbReference type="Proteomes" id="UP000294813">
    <property type="component" value="Unassembled WGS sequence"/>
</dbReference>
<comment type="caution">
    <text evidence="3">The sequence shown here is derived from an EMBL/GenBank/DDBJ whole genome shotgun (WGS) entry which is preliminary data.</text>
</comment>
<sequence length="101" mass="11453">MFQDKVLACKECGREFEFTASEQEFYAEKGFTNEPGRCPECRAARKANRNAGGGNSYGGRQERQMFSVTCSSCGAEAQVPFQPRGDKPVYCRDCFQSRNRW</sequence>
<protein>
    <submittedName>
        <fullName evidence="3">CxxC-x17-CxxC domain-containing protein</fullName>
    </submittedName>
</protein>
<evidence type="ECO:0000259" key="2">
    <source>
        <dbReference type="Pfam" id="PF23477"/>
    </source>
</evidence>
<evidence type="ECO:0000313" key="4">
    <source>
        <dbReference type="Proteomes" id="UP000294813"/>
    </source>
</evidence>
<gene>
    <name evidence="3" type="ORF">EDD73_101145</name>
</gene>
<feature type="domain" description="CxxC-x17-CxxC" evidence="2">
    <location>
        <begin position="63"/>
        <end position="98"/>
    </location>
</feature>
<dbReference type="RefSeq" id="WP_131917768.1">
    <property type="nucleotide sequence ID" value="NZ_JAOQNU010000001.1"/>
</dbReference>
<accession>A0A4R2S1B0</accession>
<dbReference type="EMBL" id="SLXT01000001">
    <property type="protein sequence ID" value="TCP68977.1"/>
    <property type="molecule type" value="Genomic_DNA"/>
</dbReference>
<dbReference type="Pfam" id="PF23477">
    <property type="entry name" value="zf_Tbcl_2"/>
    <property type="match status" value="1"/>
</dbReference>
<dbReference type="NCBIfam" id="TIGR04272">
    <property type="entry name" value="cxxc_cxxc_Mbark"/>
    <property type="match status" value="1"/>
</dbReference>
<dbReference type="InterPro" id="IPR026363">
    <property type="entry name" value="CxxC-x17-CxxC_dom"/>
</dbReference>
<dbReference type="OrthoDB" id="5505402at2"/>
<dbReference type="Pfam" id="PF13451">
    <property type="entry name" value="zf_Tbcl"/>
    <property type="match status" value="1"/>
</dbReference>
<reference evidence="3 4" key="1">
    <citation type="submission" date="2019-03" db="EMBL/GenBank/DDBJ databases">
        <title>Genomic Encyclopedia of Type Strains, Phase IV (KMG-IV): sequencing the most valuable type-strain genomes for metagenomic binning, comparative biology and taxonomic classification.</title>
        <authorList>
            <person name="Goeker M."/>
        </authorList>
    </citation>
    <scope>NUCLEOTIDE SEQUENCE [LARGE SCALE GENOMIC DNA]</scope>
    <source>
        <strain evidence="3 4">DSM 11170</strain>
    </source>
</reference>
<evidence type="ECO:0000313" key="3">
    <source>
        <dbReference type="EMBL" id="TCP68977.1"/>
    </source>
</evidence>
<keyword evidence="4" id="KW-1185">Reference proteome</keyword>
<evidence type="ECO:0000259" key="1">
    <source>
        <dbReference type="Pfam" id="PF13451"/>
    </source>
</evidence>
<dbReference type="InterPro" id="IPR025306">
    <property type="entry name" value="Zn-bnd_dom_prob"/>
</dbReference>